<evidence type="ECO:0000256" key="10">
    <source>
        <dbReference type="ARBA" id="ARBA00022833"/>
    </source>
</evidence>
<dbReference type="InParanoid" id="A0A1C7NRG6"/>
<dbReference type="Pfam" id="PF16124">
    <property type="entry name" value="RecQ_Zn_bind"/>
    <property type="match status" value="1"/>
</dbReference>
<dbReference type="Proteomes" id="UP000093000">
    <property type="component" value="Unassembled WGS sequence"/>
</dbReference>
<dbReference type="GO" id="GO:0005694">
    <property type="term" value="C:chromosome"/>
    <property type="evidence" value="ECO:0007669"/>
    <property type="project" value="TreeGrafter"/>
</dbReference>
<dbReference type="GO" id="GO:0005737">
    <property type="term" value="C:cytoplasm"/>
    <property type="evidence" value="ECO:0007669"/>
    <property type="project" value="TreeGrafter"/>
</dbReference>
<name>A0A1C7NRG6_9FUNG</name>
<dbReference type="EMBL" id="LUGH01000008">
    <property type="protein sequence ID" value="OBZ91560.1"/>
    <property type="molecule type" value="Genomic_DNA"/>
</dbReference>
<dbReference type="GO" id="GO:0046872">
    <property type="term" value="F:metal ion binding"/>
    <property type="evidence" value="ECO:0007669"/>
    <property type="project" value="UniProtKB-KW"/>
</dbReference>
<keyword evidence="9 23" id="KW-0347">Helicase</keyword>
<dbReference type="GO" id="GO:0000724">
    <property type="term" value="P:double-strand break repair via homologous recombination"/>
    <property type="evidence" value="ECO:0007669"/>
    <property type="project" value="TreeGrafter"/>
</dbReference>
<keyword evidence="24" id="KW-1185">Reference proteome</keyword>
<evidence type="ECO:0000259" key="22">
    <source>
        <dbReference type="PROSITE" id="PS51194"/>
    </source>
</evidence>
<dbReference type="GO" id="GO:0005634">
    <property type="term" value="C:nucleus"/>
    <property type="evidence" value="ECO:0007669"/>
    <property type="project" value="UniProtKB-SubCell"/>
</dbReference>
<dbReference type="Pfam" id="PF00270">
    <property type="entry name" value="DEAD"/>
    <property type="match status" value="1"/>
</dbReference>
<dbReference type="CDD" id="cd18794">
    <property type="entry name" value="SF2_C_RecQ"/>
    <property type="match status" value="1"/>
</dbReference>
<dbReference type="FunFam" id="3.40.50.300:FF:000537">
    <property type="entry name" value="Bloom syndrome RecQ-like helicase"/>
    <property type="match status" value="1"/>
</dbReference>
<dbReference type="InterPro" id="IPR044876">
    <property type="entry name" value="HRDC_dom_sf"/>
</dbReference>
<gene>
    <name evidence="23" type="primary">rqh1</name>
    <name evidence="23" type="ORF">A0J61_00386</name>
</gene>
<dbReference type="GO" id="GO:0003677">
    <property type="term" value="F:DNA binding"/>
    <property type="evidence" value="ECO:0007669"/>
    <property type="project" value="UniProtKB-KW"/>
</dbReference>
<evidence type="ECO:0000256" key="15">
    <source>
        <dbReference type="ARBA" id="ARBA00023242"/>
    </source>
</evidence>
<dbReference type="SMART" id="SM00487">
    <property type="entry name" value="DEXDc"/>
    <property type="match status" value="1"/>
</dbReference>
<comment type="subcellular location">
    <subcellularLocation>
        <location evidence="2">Nucleus</location>
    </subcellularLocation>
</comment>
<evidence type="ECO:0000256" key="17">
    <source>
        <dbReference type="ARBA" id="ARBA00034808"/>
    </source>
</evidence>
<dbReference type="CDD" id="cd17920">
    <property type="entry name" value="DEXHc_RecQ"/>
    <property type="match status" value="1"/>
</dbReference>
<evidence type="ECO:0000256" key="7">
    <source>
        <dbReference type="ARBA" id="ARBA00022763"/>
    </source>
</evidence>
<dbReference type="OrthoDB" id="10261556at2759"/>
<evidence type="ECO:0000256" key="5">
    <source>
        <dbReference type="ARBA" id="ARBA00022723"/>
    </source>
</evidence>
<keyword evidence="19" id="KW-0175">Coiled coil</keyword>
<dbReference type="SUPFAM" id="SSF47819">
    <property type="entry name" value="HRDC-like"/>
    <property type="match status" value="1"/>
</dbReference>
<keyword evidence="10" id="KW-0862">Zinc</keyword>
<sequence length="1058" mass="119249">MTKRRNDDEGFANVLRQKPKEDLALKQEIAQNTFAMLMRAQKTIQQQKMKTEPSYQYFNSNGNDTSNSLLCHRCQTLTNAAEKCAFYHTQYESTLVDSATPSVSFLDQSKKRPREIDTASTDLIDLTDSQPKRLRDAPEPIDTDMSDFVGVHHPPATDDLDYIPSDNDLFDDDFDYEEGNAIPTEDNLMDEDNMFHSIDDHAIMDLSLSPPPAKSSHTKDELVMLLDTLKEQQNQVNNSIVEGLANNASEQAQKQLLDERQKLVDQIKDIQLQIDQLDQPNSHHTEDANLVVLDDDDDIEGATPHISPFFNATKTTTTAAVLTPNASHVVSAPVIEPTPIVSTQTLSDSQTNYPWSRDVRKALTQNFKLTDFRPNQLEAINTTLKGEDVFVLMPTGGGKSLCYQLPAIIQRFERQGVTFVVSPLLSLMQDQVHQLVEGKGIAAGMLNSTVPAAQKKWVFSDLAKPTPTMQLLYITPELLNISNQLRSALDGLYQRNKLARFVIDEAHCVSQWGHDFRPDYKQLGFLKQSYPNVPIMALTATANEAVQKDVLFNLKMNNPKVLKQSFNRTNLIYQIVRKSSKTICSDMNDFIKEHPGQSGIIYCTTRNNCEQIAETLRKEFGVSIKHYHAAMPPSEKSTVQREWQTGQVQVIAATIAFGMGIDKPDVRFVLHHAVPSSLEGYYQETGRAGRDGLPATCRLYYSFADTRTHNFLIDQGDGSWEQKQRQRNNLNTMVRFCDNQNDCRRKQIMGYFGEKFDPAQCRRMCDNCINSQHTQNVMKDMSKEAIVLLKIIEQVQPDRVTFAQLVDIFRGSKNKRIVEHGLDRLDGYGHGKTMLRTDVDRLLRTMMLDDVIREKSECNARGFPITQVFHSTKTSSVLNGTHKILVSFTKTLTLNTANGSTRTTTGFVPAGSMVQRSSSIPSASTASSIGQAKTNRRVLPTARSRTLNQPAVSTTTIRTTNTTTTTTTKKITEQDENFTKCLQELKKTRQQVMAQFNLRQPGSVLTDTSLRQIAEKLPLTDREFLLVTPMRPENFVKFGQPFLRISLKYHNAKTKTGA</sequence>
<dbReference type="EC" id="5.6.2.4" evidence="17"/>
<dbReference type="Gene3D" id="1.10.150.80">
    <property type="entry name" value="HRDC domain"/>
    <property type="match status" value="1"/>
</dbReference>
<dbReference type="PANTHER" id="PTHR13710">
    <property type="entry name" value="DNA HELICASE RECQ FAMILY MEMBER"/>
    <property type="match status" value="1"/>
</dbReference>
<dbReference type="InterPro" id="IPR018982">
    <property type="entry name" value="RQC_domain"/>
</dbReference>
<dbReference type="InterPro" id="IPR010997">
    <property type="entry name" value="HRDC-like_sf"/>
</dbReference>
<proteinExistence type="inferred from homology"/>
<dbReference type="InterPro" id="IPR002464">
    <property type="entry name" value="DNA/RNA_helicase_DEAH_CS"/>
</dbReference>
<evidence type="ECO:0000256" key="14">
    <source>
        <dbReference type="ARBA" id="ARBA00023235"/>
    </source>
</evidence>
<dbReference type="PANTHER" id="PTHR13710:SF153">
    <property type="entry name" value="RECQ-LIKE DNA HELICASE BLM"/>
    <property type="match status" value="1"/>
</dbReference>
<dbReference type="PROSITE" id="PS51192">
    <property type="entry name" value="HELICASE_ATP_BIND_1"/>
    <property type="match status" value="1"/>
</dbReference>
<dbReference type="Gene3D" id="1.10.10.10">
    <property type="entry name" value="Winged helix-like DNA-binding domain superfamily/Winged helix DNA-binding domain"/>
    <property type="match status" value="1"/>
</dbReference>
<evidence type="ECO:0000256" key="16">
    <source>
        <dbReference type="ARBA" id="ARBA00034617"/>
    </source>
</evidence>
<dbReference type="GO" id="GO:0016787">
    <property type="term" value="F:hydrolase activity"/>
    <property type="evidence" value="ECO:0007669"/>
    <property type="project" value="UniProtKB-KW"/>
</dbReference>
<evidence type="ECO:0000256" key="2">
    <source>
        <dbReference type="ARBA" id="ARBA00004123"/>
    </source>
</evidence>
<keyword evidence="11" id="KW-0067">ATP-binding</keyword>
<comment type="caution">
    <text evidence="23">The sequence shown here is derived from an EMBL/GenBank/DDBJ whole genome shotgun (WGS) entry which is preliminary data.</text>
</comment>
<evidence type="ECO:0000256" key="18">
    <source>
        <dbReference type="ARBA" id="ARBA00073450"/>
    </source>
</evidence>
<dbReference type="SMART" id="SM00490">
    <property type="entry name" value="HELICc"/>
    <property type="match status" value="1"/>
</dbReference>
<keyword evidence="8" id="KW-0378">Hydrolase</keyword>
<evidence type="ECO:0000256" key="3">
    <source>
        <dbReference type="ARBA" id="ARBA00005446"/>
    </source>
</evidence>
<comment type="similarity">
    <text evidence="3">Belongs to the helicase family. RecQ subfamily.</text>
</comment>
<dbReference type="SMART" id="SM00341">
    <property type="entry name" value="HRDC"/>
    <property type="match status" value="1"/>
</dbReference>
<keyword evidence="5" id="KW-0479">Metal-binding</keyword>
<evidence type="ECO:0000259" key="20">
    <source>
        <dbReference type="PROSITE" id="PS50967"/>
    </source>
</evidence>
<dbReference type="SMART" id="SM00956">
    <property type="entry name" value="RQC"/>
    <property type="match status" value="1"/>
</dbReference>
<evidence type="ECO:0000259" key="21">
    <source>
        <dbReference type="PROSITE" id="PS51192"/>
    </source>
</evidence>
<feature type="coiled-coil region" evidence="19">
    <location>
        <begin position="246"/>
        <end position="273"/>
    </location>
</feature>
<protein>
    <recommendedName>
        <fullName evidence="18">RecQ-like DNA helicase BLM</fullName>
        <ecNumber evidence="17">5.6.2.4</ecNumber>
    </recommendedName>
</protein>
<keyword evidence="12" id="KW-0238">DNA-binding</keyword>
<keyword evidence="15" id="KW-0539">Nucleus</keyword>
<organism evidence="23 24">
    <name type="scientific">Choanephora cucurbitarum</name>
    <dbReference type="NCBI Taxonomy" id="101091"/>
    <lineage>
        <taxon>Eukaryota</taxon>
        <taxon>Fungi</taxon>
        <taxon>Fungi incertae sedis</taxon>
        <taxon>Mucoromycota</taxon>
        <taxon>Mucoromycotina</taxon>
        <taxon>Mucoromycetes</taxon>
        <taxon>Mucorales</taxon>
        <taxon>Mucorineae</taxon>
        <taxon>Choanephoraceae</taxon>
        <taxon>Choanephoroideae</taxon>
        <taxon>Choanephora</taxon>
    </lineage>
</organism>
<keyword evidence="4" id="KW-0235">DNA replication</keyword>
<dbReference type="SUPFAM" id="SSF52540">
    <property type="entry name" value="P-loop containing nucleoside triphosphate hydrolases"/>
    <property type="match status" value="2"/>
</dbReference>
<dbReference type="STRING" id="101091.A0A1C7NRG6"/>
<dbReference type="InterPro" id="IPR014001">
    <property type="entry name" value="Helicase_ATP-bd"/>
</dbReference>
<evidence type="ECO:0000256" key="6">
    <source>
        <dbReference type="ARBA" id="ARBA00022741"/>
    </source>
</evidence>
<dbReference type="AlphaFoldDB" id="A0A1C7NRG6"/>
<evidence type="ECO:0000256" key="11">
    <source>
        <dbReference type="ARBA" id="ARBA00022840"/>
    </source>
</evidence>
<dbReference type="InterPro" id="IPR036388">
    <property type="entry name" value="WH-like_DNA-bd_sf"/>
</dbReference>
<dbReference type="Pfam" id="PF00271">
    <property type="entry name" value="Helicase_C"/>
    <property type="match status" value="1"/>
</dbReference>
<comment type="cofactor">
    <cofactor evidence="1">
        <name>Zn(2+)</name>
        <dbReference type="ChEBI" id="CHEBI:29105"/>
    </cofactor>
</comment>
<feature type="domain" description="HRDC" evidence="20">
    <location>
        <begin position="975"/>
        <end position="1056"/>
    </location>
</feature>
<dbReference type="InterPro" id="IPR001650">
    <property type="entry name" value="Helicase_C-like"/>
</dbReference>
<keyword evidence="14" id="KW-0413">Isomerase</keyword>
<dbReference type="PROSITE" id="PS50967">
    <property type="entry name" value="HRDC"/>
    <property type="match status" value="1"/>
</dbReference>
<dbReference type="NCBIfam" id="TIGR00614">
    <property type="entry name" value="recQ_fam"/>
    <property type="match status" value="1"/>
</dbReference>
<dbReference type="InterPro" id="IPR027417">
    <property type="entry name" value="P-loop_NTPase"/>
</dbReference>
<evidence type="ECO:0000256" key="12">
    <source>
        <dbReference type="ARBA" id="ARBA00023125"/>
    </source>
</evidence>
<evidence type="ECO:0000256" key="19">
    <source>
        <dbReference type="SAM" id="Coils"/>
    </source>
</evidence>
<dbReference type="GO" id="GO:0005524">
    <property type="term" value="F:ATP binding"/>
    <property type="evidence" value="ECO:0007669"/>
    <property type="project" value="UniProtKB-KW"/>
</dbReference>
<evidence type="ECO:0000313" key="23">
    <source>
        <dbReference type="EMBL" id="OBZ91560.1"/>
    </source>
</evidence>
<dbReference type="PROSITE" id="PS00690">
    <property type="entry name" value="DEAH_ATP_HELICASE"/>
    <property type="match status" value="1"/>
</dbReference>
<evidence type="ECO:0000256" key="4">
    <source>
        <dbReference type="ARBA" id="ARBA00022705"/>
    </source>
</evidence>
<dbReference type="GO" id="GO:0006260">
    <property type="term" value="P:DNA replication"/>
    <property type="evidence" value="ECO:0007669"/>
    <property type="project" value="UniProtKB-KW"/>
</dbReference>
<keyword evidence="6" id="KW-0547">Nucleotide-binding</keyword>
<evidence type="ECO:0000256" key="1">
    <source>
        <dbReference type="ARBA" id="ARBA00001947"/>
    </source>
</evidence>
<evidence type="ECO:0000256" key="8">
    <source>
        <dbReference type="ARBA" id="ARBA00022801"/>
    </source>
</evidence>
<evidence type="ECO:0000313" key="24">
    <source>
        <dbReference type="Proteomes" id="UP000093000"/>
    </source>
</evidence>
<dbReference type="InterPro" id="IPR032284">
    <property type="entry name" value="RecQ_Zn-bd"/>
</dbReference>
<dbReference type="InterPro" id="IPR004589">
    <property type="entry name" value="DNA_helicase_ATP-dep_RecQ"/>
</dbReference>
<feature type="domain" description="Helicase ATP-binding" evidence="21">
    <location>
        <begin position="380"/>
        <end position="560"/>
    </location>
</feature>
<dbReference type="PROSITE" id="PS51194">
    <property type="entry name" value="HELICASE_CTER"/>
    <property type="match status" value="1"/>
</dbReference>
<keyword evidence="13" id="KW-0234">DNA repair</keyword>
<feature type="domain" description="Helicase C-terminal" evidence="22">
    <location>
        <begin position="586"/>
        <end position="731"/>
    </location>
</feature>
<accession>A0A1C7NRG6</accession>
<dbReference type="Gene3D" id="3.40.50.300">
    <property type="entry name" value="P-loop containing nucleotide triphosphate hydrolases"/>
    <property type="match status" value="2"/>
</dbReference>
<dbReference type="InterPro" id="IPR002121">
    <property type="entry name" value="HRDC_dom"/>
</dbReference>
<dbReference type="InterPro" id="IPR011545">
    <property type="entry name" value="DEAD/DEAH_box_helicase_dom"/>
</dbReference>
<dbReference type="GO" id="GO:0043138">
    <property type="term" value="F:3'-5' DNA helicase activity"/>
    <property type="evidence" value="ECO:0007669"/>
    <property type="project" value="UniProtKB-EC"/>
</dbReference>
<dbReference type="FunFam" id="3.40.50.300:FF:000340">
    <property type="entry name" value="Bloom syndrome, RecQ helicase"/>
    <property type="match status" value="1"/>
</dbReference>
<evidence type="ECO:0000256" key="9">
    <source>
        <dbReference type="ARBA" id="ARBA00022806"/>
    </source>
</evidence>
<dbReference type="FunCoup" id="A0A1C7NRG6">
    <property type="interactions" value="241"/>
</dbReference>
<dbReference type="Pfam" id="PF00570">
    <property type="entry name" value="HRDC"/>
    <property type="match status" value="1"/>
</dbReference>
<evidence type="ECO:0000256" key="13">
    <source>
        <dbReference type="ARBA" id="ARBA00023204"/>
    </source>
</evidence>
<reference evidence="23 24" key="1">
    <citation type="submission" date="2016-03" db="EMBL/GenBank/DDBJ databases">
        <title>Choanephora cucurbitarum.</title>
        <authorList>
            <person name="Min B."/>
            <person name="Park H."/>
            <person name="Park J.-H."/>
            <person name="Shin H.-D."/>
            <person name="Choi I.-G."/>
        </authorList>
    </citation>
    <scope>NUCLEOTIDE SEQUENCE [LARGE SCALE GENOMIC DNA]</scope>
    <source>
        <strain evidence="23 24">KUS-F28377</strain>
    </source>
</reference>
<dbReference type="GO" id="GO:0009378">
    <property type="term" value="F:four-way junction helicase activity"/>
    <property type="evidence" value="ECO:0007669"/>
    <property type="project" value="TreeGrafter"/>
</dbReference>
<dbReference type="Pfam" id="PF09382">
    <property type="entry name" value="RQC"/>
    <property type="match status" value="1"/>
</dbReference>
<keyword evidence="7" id="KW-0227">DNA damage</keyword>
<comment type="catalytic activity">
    <reaction evidence="16">
        <text>Couples ATP hydrolysis with the unwinding of duplex DNA by translocating in the 3'-5' direction.</text>
        <dbReference type="EC" id="5.6.2.4"/>
    </reaction>
</comment>